<dbReference type="EnsemblMetazoa" id="SMAR005598-RA">
    <property type="protein sequence ID" value="SMAR005598-PA"/>
    <property type="gene ID" value="SMAR005598"/>
</dbReference>
<evidence type="ECO:0000313" key="4">
    <source>
        <dbReference type="EnsemblMetazoa" id="SMAR005598-PA"/>
    </source>
</evidence>
<dbReference type="PANTHER" id="PTHR13504:SF38">
    <property type="entry name" value="FIDO DOMAIN-CONTAINING PROTEIN"/>
    <property type="match status" value="1"/>
</dbReference>
<dbReference type="Pfam" id="PF02661">
    <property type="entry name" value="Fic"/>
    <property type="match status" value="1"/>
</dbReference>
<keyword evidence="2" id="KW-0067">ATP-binding</keyword>
<accession>T1IWM6</accession>
<reference evidence="5" key="1">
    <citation type="submission" date="2011-05" db="EMBL/GenBank/DDBJ databases">
        <authorList>
            <person name="Richards S.R."/>
            <person name="Qu J."/>
            <person name="Jiang H."/>
            <person name="Jhangiani S.N."/>
            <person name="Agravi P."/>
            <person name="Goodspeed R."/>
            <person name="Gross S."/>
            <person name="Mandapat C."/>
            <person name="Jackson L."/>
            <person name="Mathew T."/>
            <person name="Pu L."/>
            <person name="Thornton R."/>
            <person name="Saada N."/>
            <person name="Wilczek-Boney K.B."/>
            <person name="Lee S."/>
            <person name="Kovar C."/>
            <person name="Wu Y."/>
            <person name="Scherer S.E."/>
            <person name="Worley K.C."/>
            <person name="Muzny D.M."/>
            <person name="Gibbs R."/>
        </authorList>
    </citation>
    <scope>NUCLEOTIDE SEQUENCE</scope>
    <source>
        <strain evidence="5">Brora</strain>
    </source>
</reference>
<dbReference type="GO" id="GO:0005524">
    <property type="term" value="F:ATP binding"/>
    <property type="evidence" value="ECO:0007669"/>
    <property type="project" value="UniProtKB-KW"/>
</dbReference>
<dbReference type="InterPro" id="IPR040198">
    <property type="entry name" value="Fido_containing"/>
</dbReference>
<dbReference type="eggNOG" id="KOG3824">
    <property type="taxonomic scope" value="Eukaryota"/>
</dbReference>
<dbReference type="EMBL" id="JH431624">
    <property type="status" value="NOT_ANNOTATED_CDS"/>
    <property type="molecule type" value="Genomic_DNA"/>
</dbReference>
<protein>
    <recommendedName>
        <fullName evidence="3">Fido domain-containing protein</fullName>
    </recommendedName>
</protein>
<proteinExistence type="predicted"/>
<feature type="binding site" evidence="2">
    <location>
        <begin position="321"/>
        <end position="328"/>
    </location>
    <ligand>
        <name>ATP</name>
        <dbReference type="ChEBI" id="CHEBI:30616"/>
    </ligand>
</feature>
<dbReference type="PROSITE" id="PS51459">
    <property type="entry name" value="FIDO"/>
    <property type="match status" value="1"/>
</dbReference>
<dbReference type="AlphaFoldDB" id="T1IWM6"/>
<evidence type="ECO:0000256" key="1">
    <source>
        <dbReference type="PIRSR" id="PIRSR640198-1"/>
    </source>
</evidence>
<dbReference type="STRING" id="126957.T1IWM6"/>
<keyword evidence="5" id="KW-1185">Reference proteome</keyword>
<feature type="active site" evidence="1">
    <location>
        <position position="317"/>
    </location>
</feature>
<dbReference type="Gene3D" id="1.10.3290.10">
    <property type="entry name" value="Fido-like domain"/>
    <property type="match status" value="1"/>
</dbReference>
<sequence>MARRLCSPPELIKLSSESEDVEVKKMAFLLLEELVFKDKEYEQPLNHLLLADLSEFFFDYASAMNLLKKLQTLILPEIDNELNQLVEDVYVSDNCRSENQKVYFDNADKDNCTSPISLAHYQLEEPRSETEKIFKFMFEQCDEGKWIEKHIVSSFYRRLTNINSNEIEDIFVLDKTDREKLVKHGFCSELPHDSQIVRILRDMDIALQYAIEWANHNETEINTEFIQEVHSLVIKSNRFEEREENEIVVIPIRKWRRTTVFHGKTVFPFFEEVPELIENFLEVVNQILKEMKENRSVEATTAFSNAAYIHNSFVEIHPFTDGNGRTARIIASLPLLIVGLPPICVRSCQRNTYFDVIVKTRKEKDLSILAKFLAEEMLASVQESEDYV</sequence>
<evidence type="ECO:0000256" key="2">
    <source>
        <dbReference type="PIRSR" id="PIRSR640198-2"/>
    </source>
</evidence>
<dbReference type="SUPFAM" id="SSF140931">
    <property type="entry name" value="Fic-like"/>
    <property type="match status" value="1"/>
</dbReference>
<organism evidence="4 5">
    <name type="scientific">Strigamia maritima</name>
    <name type="common">European centipede</name>
    <name type="synonym">Geophilus maritimus</name>
    <dbReference type="NCBI Taxonomy" id="126957"/>
    <lineage>
        <taxon>Eukaryota</taxon>
        <taxon>Metazoa</taxon>
        <taxon>Ecdysozoa</taxon>
        <taxon>Arthropoda</taxon>
        <taxon>Myriapoda</taxon>
        <taxon>Chilopoda</taxon>
        <taxon>Pleurostigmophora</taxon>
        <taxon>Geophilomorpha</taxon>
        <taxon>Linotaeniidae</taxon>
        <taxon>Strigamia</taxon>
    </lineage>
</organism>
<evidence type="ECO:0000259" key="3">
    <source>
        <dbReference type="PROSITE" id="PS51459"/>
    </source>
</evidence>
<feature type="domain" description="Fido" evidence="3">
    <location>
        <begin position="221"/>
        <end position="375"/>
    </location>
</feature>
<dbReference type="HOGENOM" id="CLU_712360_0_0_1"/>
<dbReference type="Proteomes" id="UP000014500">
    <property type="component" value="Unassembled WGS sequence"/>
</dbReference>
<name>T1IWM6_STRMM</name>
<dbReference type="PANTHER" id="PTHR13504">
    <property type="entry name" value="FIDO DOMAIN-CONTAINING PROTEIN DDB_G0283145"/>
    <property type="match status" value="1"/>
</dbReference>
<dbReference type="InterPro" id="IPR036597">
    <property type="entry name" value="Fido-like_dom_sf"/>
</dbReference>
<dbReference type="InterPro" id="IPR003812">
    <property type="entry name" value="Fido"/>
</dbReference>
<evidence type="ECO:0000313" key="5">
    <source>
        <dbReference type="Proteomes" id="UP000014500"/>
    </source>
</evidence>
<keyword evidence="2" id="KW-0547">Nucleotide-binding</keyword>
<reference evidence="4" key="2">
    <citation type="submission" date="2015-02" db="UniProtKB">
        <authorList>
            <consortium name="EnsemblMetazoa"/>
        </authorList>
    </citation>
    <scope>IDENTIFICATION</scope>
</reference>
<dbReference type="PhylomeDB" id="T1IWM6"/>